<keyword evidence="2" id="KW-0805">Transcription regulation</keyword>
<evidence type="ECO:0000256" key="2">
    <source>
        <dbReference type="ARBA" id="ARBA00023015"/>
    </source>
</evidence>
<evidence type="ECO:0000256" key="5">
    <source>
        <dbReference type="PROSITE-ProRule" id="PRU00169"/>
    </source>
</evidence>
<sequence>MTTPVRLLIADDQDMVRVGLATILDAEPSIEVVGQARDGGEAVELVRTLRPDVCIFDIRMPVLDGIEATRQVAGPDVDDPVPVIVITTFDQDEYVYDALRAGAKGFLLKDADPDLLARAVRSAADGEALIAPAVTARLLATFASSRVGSVAEPVDPLTPREEAVLALVADGRTNSEIAEDLHLSMSTVKTHVGALMTKLSARNRVELVIWAYESGRVDGGRPA</sequence>
<dbReference type="CDD" id="cd06170">
    <property type="entry name" value="LuxR_C_like"/>
    <property type="match status" value="1"/>
</dbReference>
<keyword evidence="3" id="KW-0238">DNA-binding</keyword>
<dbReference type="GO" id="GO:0003677">
    <property type="term" value="F:DNA binding"/>
    <property type="evidence" value="ECO:0007669"/>
    <property type="project" value="UniProtKB-KW"/>
</dbReference>
<dbReference type="PANTHER" id="PTHR43214:SF24">
    <property type="entry name" value="TRANSCRIPTIONAL REGULATORY PROTEIN NARL-RELATED"/>
    <property type="match status" value="1"/>
</dbReference>
<dbReference type="InterPro" id="IPR058245">
    <property type="entry name" value="NreC/VraR/RcsB-like_REC"/>
</dbReference>
<dbReference type="InterPro" id="IPR000792">
    <property type="entry name" value="Tscrpt_reg_LuxR_C"/>
</dbReference>
<feature type="domain" description="HTH luxR-type" evidence="6">
    <location>
        <begin position="150"/>
        <end position="215"/>
    </location>
</feature>
<dbReference type="CDD" id="cd17535">
    <property type="entry name" value="REC_NarL-like"/>
    <property type="match status" value="1"/>
</dbReference>
<dbReference type="GO" id="GO:0000160">
    <property type="term" value="P:phosphorelay signal transduction system"/>
    <property type="evidence" value="ECO:0007669"/>
    <property type="project" value="InterPro"/>
</dbReference>
<comment type="caution">
    <text evidence="8">The sequence shown here is derived from an EMBL/GenBank/DDBJ whole genome shotgun (WGS) entry which is preliminary data.</text>
</comment>
<dbReference type="Pfam" id="PF00072">
    <property type="entry name" value="Response_reg"/>
    <property type="match status" value="1"/>
</dbReference>
<dbReference type="InterPro" id="IPR039420">
    <property type="entry name" value="WalR-like"/>
</dbReference>
<dbReference type="SMART" id="SM00421">
    <property type="entry name" value="HTH_LUXR"/>
    <property type="match status" value="1"/>
</dbReference>
<dbReference type="PROSITE" id="PS50043">
    <property type="entry name" value="HTH_LUXR_2"/>
    <property type="match status" value="1"/>
</dbReference>
<keyword evidence="9" id="KW-1185">Reference proteome</keyword>
<gene>
    <name evidence="8" type="ORF">EXE59_03150</name>
</gene>
<dbReference type="PROSITE" id="PS50110">
    <property type="entry name" value="RESPONSE_REGULATORY"/>
    <property type="match status" value="1"/>
</dbReference>
<keyword evidence="1 5" id="KW-0597">Phosphoprotein</keyword>
<dbReference type="InterPro" id="IPR011006">
    <property type="entry name" value="CheY-like_superfamily"/>
</dbReference>
<dbReference type="EMBL" id="SRRO01000001">
    <property type="protein sequence ID" value="TGN63054.1"/>
    <property type="molecule type" value="Genomic_DNA"/>
</dbReference>
<evidence type="ECO:0000259" key="6">
    <source>
        <dbReference type="PROSITE" id="PS50043"/>
    </source>
</evidence>
<protein>
    <submittedName>
        <fullName evidence="8">Response regulator transcription factor</fullName>
    </submittedName>
</protein>
<accession>A0A4Z1BZD3</accession>
<reference evidence="8 9" key="1">
    <citation type="submission" date="2019-04" db="EMBL/GenBank/DDBJ databases">
        <title>Three New Species of Nocardioides, Nocardioides euryhalodurans sp. nov., Nocardioides seonyuensis sp. nov. and Nocardioides eburneoflavus sp. nov. Isolated from Soil.</title>
        <authorList>
            <person name="Roh S.G."/>
            <person name="Lee C."/>
            <person name="Kim M.-K."/>
            <person name="Kim S.B."/>
        </authorList>
    </citation>
    <scope>NUCLEOTIDE SEQUENCE [LARGE SCALE GENOMIC DNA]</scope>
    <source>
        <strain evidence="8 9">MMS17-SY213</strain>
    </source>
</reference>
<proteinExistence type="predicted"/>
<dbReference type="RefSeq" id="WP_135837596.1">
    <property type="nucleotide sequence ID" value="NZ_SRRO01000001.1"/>
</dbReference>
<dbReference type="PANTHER" id="PTHR43214">
    <property type="entry name" value="TWO-COMPONENT RESPONSE REGULATOR"/>
    <property type="match status" value="1"/>
</dbReference>
<dbReference type="GO" id="GO:0006355">
    <property type="term" value="P:regulation of DNA-templated transcription"/>
    <property type="evidence" value="ECO:0007669"/>
    <property type="project" value="InterPro"/>
</dbReference>
<feature type="domain" description="Response regulatory" evidence="7">
    <location>
        <begin position="6"/>
        <end position="124"/>
    </location>
</feature>
<dbReference type="Pfam" id="PF00196">
    <property type="entry name" value="GerE"/>
    <property type="match status" value="1"/>
</dbReference>
<evidence type="ECO:0000313" key="9">
    <source>
        <dbReference type="Proteomes" id="UP000297496"/>
    </source>
</evidence>
<evidence type="ECO:0000256" key="1">
    <source>
        <dbReference type="ARBA" id="ARBA00022553"/>
    </source>
</evidence>
<dbReference type="InterPro" id="IPR016032">
    <property type="entry name" value="Sig_transdc_resp-reg_C-effctor"/>
</dbReference>
<dbReference type="SUPFAM" id="SSF46894">
    <property type="entry name" value="C-terminal effector domain of the bipartite response regulators"/>
    <property type="match status" value="1"/>
</dbReference>
<dbReference type="OrthoDB" id="9808843at2"/>
<dbReference type="SUPFAM" id="SSF52172">
    <property type="entry name" value="CheY-like"/>
    <property type="match status" value="1"/>
</dbReference>
<keyword evidence="4" id="KW-0804">Transcription</keyword>
<evidence type="ECO:0000256" key="4">
    <source>
        <dbReference type="ARBA" id="ARBA00023163"/>
    </source>
</evidence>
<evidence type="ECO:0000313" key="8">
    <source>
        <dbReference type="EMBL" id="TGN63054.1"/>
    </source>
</evidence>
<dbReference type="Gene3D" id="3.40.50.2300">
    <property type="match status" value="1"/>
</dbReference>
<dbReference type="AlphaFoldDB" id="A0A4Z1BZD3"/>
<organism evidence="8 9">
    <name type="scientific">Nocardioides eburneiflavus</name>
    <dbReference type="NCBI Taxonomy" id="2518372"/>
    <lineage>
        <taxon>Bacteria</taxon>
        <taxon>Bacillati</taxon>
        <taxon>Actinomycetota</taxon>
        <taxon>Actinomycetes</taxon>
        <taxon>Propionibacteriales</taxon>
        <taxon>Nocardioidaceae</taxon>
        <taxon>Nocardioides</taxon>
    </lineage>
</organism>
<feature type="modified residue" description="4-aspartylphosphate" evidence="5">
    <location>
        <position position="57"/>
    </location>
</feature>
<dbReference type="InterPro" id="IPR001789">
    <property type="entry name" value="Sig_transdc_resp-reg_receiver"/>
</dbReference>
<dbReference type="SMART" id="SM00448">
    <property type="entry name" value="REC"/>
    <property type="match status" value="1"/>
</dbReference>
<dbReference type="PRINTS" id="PR00038">
    <property type="entry name" value="HTHLUXR"/>
</dbReference>
<dbReference type="PROSITE" id="PS00622">
    <property type="entry name" value="HTH_LUXR_1"/>
    <property type="match status" value="1"/>
</dbReference>
<dbReference type="Proteomes" id="UP000297496">
    <property type="component" value="Unassembled WGS sequence"/>
</dbReference>
<evidence type="ECO:0000256" key="3">
    <source>
        <dbReference type="ARBA" id="ARBA00023125"/>
    </source>
</evidence>
<name>A0A4Z1BZD3_9ACTN</name>
<evidence type="ECO:0000259" key="7">
    <source>
        <dbReference type="PROSITE" id="PS50110"/>
    </source>
</evidence>